<accession>A0AAW7Y861</accession>
<feature type="signal peptide" evidence="1">
    <location>
        <begin position="1"/>
        <end position="30"/>
    </location>
</feature>
<sequence length="180" mass="20321">MIRKKVFSHAFFAAVIASSLLLVGCSQGSAVIGSEAVLVPMTAELQLAAKTQKKADQEKIYLRAHDFIVQQFEQHAEKIVVTANTTVGKRIQGKLKRNLGKYQQWIDYKFEHKPHSAEDLFIIANRTEVIIPPCEALGQYNLWDQQDGCFTERARSKQLATPSTLMPVESEMTIEQRESQ</sequence>
<proteinExistence type="predicted"/>
<keyword evidence="1" id="KW-0732">Signal</keyword>
<comment type="caution">
    <text evidence="2">The sequence shown here is derived from an EMBL/GenBank/DDBJ whole genome shotgun (WGS) entry which is preliminary data.</text>
</comment>
<reference evidence="2" key="1">
    <citation type="submission" date="2023-07" db="EMBL/GenBank/DDBJ databases">
        <title>Genome content predicts the carbon catabolic preferences of heterotrophic bacteria.</title>
        <authorList>
            <person name="Gralka M."/>
        </authorList>
    </citation>
    <scope>NUCLEOTIDE SEQUENCE</scope>
    <source>
        <strain evidence="2">G2M05</strain>
    </source>
</reference>
<feature type="chain" id="PRO_5043409485" evidence="1">
    <location>
        <begin position="31"/>
        <end position="180"/>
    </location>
</feature>
<dbReference type="RefSeq" id="WP_062690748.1">
    <property type="nucleotide sequence ID" value="NZ_JAUOPU010000009.1"/>
</dbReference>
<gene>
    <name evidence="2" type="ORF">Q4568_11080</name>
</gene>
<organism evidence="2 3">
    <name type="scientific">Photobacterium sanguinicancri</name>
    <dbReference type="NCBI Taxonomy" id="875932"/>
    <lineage>
        <taxon>Bacteria</taxon>
        <taxon>Pseudomonadati</taxon>
        <taxon>Pseudomonadota</taxon>
        <taxon>Gammaproteobacteria</taxon>
        <taxon>Vibrionales</taxon>
        <taxon>Vibrionaceae</taxon>
        <taxon>Photobacterium</taxon>
    </lineage>
</organism>
<dbReference type="EMBL" id="JAUOPU010000009">
    <property type="protein sequence ID" value="MDO6543078.1"/>
    <property type="molecule type" value="Genomic_DNA"/>
</dbReference>
<name>A0AAW7Y861_9GAMM</name>
<dbReference type="AlphaFoldDB" id="A0AAW7Y861"/>
<evidence type="ECO:0000256" key="1">
    <source>
        <dbReference type="SAM" id="SignalP"/>
    </source>
</evidence>
<dbReference type="PROSITE" id="PS51257">
    <property type="entry name" value="PROKAR_LIPOPROTEIN"/>
    <property type="match status" value="1"/>
</dbReference>
<evidence type="ECO:0000313" key="3">
    <source>
        <dbReference type="Proteomes" id="UP001170624"/>
    </source>
</evidence>
<evidence type="ECO:0000313" key="2">
    <source>
        <dbReference type="EMBL" id="MDO6543078.1"/>
    </source>
</evidence>
<dbReference type="Proteomes" id="UP001170624">
    <property type="component" value="Unassembled WGS sequence"/>
</dbReference>
<protein>
    <submittedName>
        <fullName evidence="2">Uncharacterized protein</fullName>
    </submittedName>
</protein>